<proteinExistence type="predicted"/>
<dbReference type="EMBL" id="QPHM01000001">
    <property type="protein sequence ID" value="RCU47914.1"/>
    <property type="molecule type" value="Genomic_DNA"/>
</dbReference>
<name>A0A368NEA0_9EURY</name>
<reference evidence="1 2" key="1">
    <citation type="submission" date="2018-07" db="EMBL/GenBank/DDBJ databases">
        <title>Genome sequences of Haloplanus salinus JCM 18368T.</title>
        <authorList>
            <person name="Kim Y.B."/>
            <person name="Roh S.W."/>
        </authorList>
    </citation>
    <scope>NUCLEOTIDE SEQUENCE [LARGE SCALE GENOMIC DNA]</scope>
    <source>
        <strain evidence="1 2">JCM 18368</strain>
    </source>
</reference>
<sequence>MANVPNTESAEPTTEYVSEIFGGKLSARDFFELVATDSEFARRVLDYSASDWAESFGVDGLPDCELPGTVAYLRDQGLSIEEIVTDASFVHGSVGLMDFPEVEIGLHVEEIQDAEEIEDFELFDDY</sequence>
<keyword evidence="2" id="KW-1185">Reference proteome</keyword>
<accession>A0A368NEA0</accession>
<evidence type="ECO:0000313" key="1">
    <source>
        <dbReference type="EMBL" id="RCU47914.1"/>
    </source>
</evidence>
<dbReference type="AlphaFoldDB" id="A0A368NEA0"/>
<protein>
    <submittedName>
        <fullName evidence="1">Uncharacterized protein</fullName>
    </submittedName>
</protein>
<evidence type="ECO:0000313" key="2">
    <source>
        <dbReference type="Proteomes" id="UP000252189"/>
    </source>
</evidence>
<organism evidence="1 2">
    <name type="scientific">Haloplanus salinus</name>
    <dbReference type="NCBI Taxonomy" id="1126245"/>
    <lineage>
        <taxon>Archaea</taxon>
        <taxon>Methanobacteriati</taxon>
        <taxon>Methanobacteriota</taxon>
        <taxon>Stenosarchaea group</taxon>
        <taxon>Halobacteria</taxon>
        <taxon>Halobacteriales</taxon>
        <taxon>Haloferacaceae</taxon>
        <taxon>Haloplanus</taxon>
    </lineage>
</organism>
<dbReference type="Proteomes" id="UP000252189">
    <property type="component" value="Unassembled WGS sequence"/>
</dbReference>
<dbReference type="RefSeq" id="WP_114449473.1">
    <property type="nucleotide sequence ID" value="NZ_QPHM01000001.1"/>
</dbReference>
<gene>
    <name evidence="1" type="ORF">DU504_11790</name>
</gene>
<comment type="caution">
    <text evidence="1">The sequence shown here is derived from an EMBL/GenBank/DDBJ whole genome shotgun (WGS) entry which is preliminary data.</text>
</comment>